<reference evidence="4 5" key="1">
    <citation type="submission" date="2016-07" db="EMBL/GenBank/DDBJ databases">
        <title>Pervasive Adenine N6-methylation of Active Genes in Fungi.</title>
        <authorList>
            <consortium name="DOE Joint Genome Institute"/>
            <person name="Mondo S.J."/>
            <person name="Dannebaum R.O."/>
            <person name="Kuo R.C."/>
            <person name="Labutti K."/>
            <person name="Haridas S."/>
            <person name="Kuo A."/>
            <person name="Salamov A."/>
            <person name="Ahrendt S.R."/>
            <person name="Lipzen A."/>
            <person name="Sullivan W."/>
            <person name="Andreopoulos W.B."/>
            <person name="Clum A."/>
            <person name="Lindquist E."/>
            <person name="Daum C."/>
            <person name="Ramamoorthy G.K."/>
            <person name="Gryganskyi A."/>
            <person name="Culley D."/>
            <person name="Magnuson J.K."/>
            <person name="James T.Y."/>
            <person name="O'Malley M.A."/>
            <person name="Stajich J.E."/>
            <person name="Spatafora J.W."/>
            <person name="Visel A."/>
            <person name="Grigoriev I.V."/>
        </authorList>
    </citation>
    <scope>NUCLEOTIDE SEQUENCE [LARGE SCALE GENOMIC DNA]</scope>
    <source>
        <strain evidence="4 5">CBS 115471</strain>
    </source>
</reference>
<protein>
    <submittedName>
        <fullName evidence="4">Ankyrin repeat-containing domain protein</fullName>
    </submittedName>
</protein>
<dbReference type="InterPro" id="IPR002110">
    <property type="entry name" value="Ankyrin_rpt"/>
</dbReference>
<evidence type="ECO:0000256" key="3">
    <source>
        <dbReference type="PROSITE-ProRule" id="PRU00023"/>
    </source>
</evidence>
<evidence type="ECO:0000313" key="5">
    <source>
        <dbReference type="Proteomes" id="UP000193144"/>
    </source>
</evidence>
<name>A0A1Y1ZX96_9PLEO</name>
<dbReference type="PANTHER" id="PTHR24123">
    <property type="entry name" value="ANKYRIN REPEAT-CONTAINING"/>
    <property type="match status" value="1"/>
</dbReference>
<dbReference type="EMBL" id="MCFA01000029">
    <property type="protein sequence ID" value="ORY14873.1"/>
    <property type="molecule type" value="Genomic_DNA"/>
</dbReference>
<keyword evidence="2 3" id="KW-0040">ANK repeat</keyword>
<gene>
    <name evidence="4" type="ORF">BCR34DRAFT_201170</name>
</gene>
<dbReference type="OrthoDB" id="4772757at2759"/>
<evidence type="ECO:0000313" key="4">
    <source>
        <dbReference type="EMBL" id="ORY14873.1"/>
    </source>
</evidence>
<sequence length="468" mass="51253">MEPQNEIRAATGPGSTCLLFSLPIELFRLIIETTIEQNGLPQAIWARLVCKLEVFDEEIIRAICTLNALGPSCNGYPRGKRIWTEYLKAQVRSRSPPSCHLVKVIRYCLESIMEHVPFTKDVSREYLDVLCSRVVFARETAPVWMFRSRSSDKYPLSKSSLHGSLISATALLGLNEFLKTLVETGYDDEDTFFGWPIECAAHRGDIPSVKLLYSKWSSTHSGNYPDEHYLGRALCSAAGSGSVATIRFLCSPDYADNISAHYYEVAVMNAAAHGKSKAMLFLIRSADTFGHIPKMKFLPLLSRRGNKSPPLWDCILLKAASGGYEDIVSLALQKGASVNAGFRGSLGCHTLVGAARNGHEKIVRQLLLKGADPNILARANILSKAAYGGWIGISRVLIEHGASPRRRRGCLWSTTPLSIAVSRGHHQLAQILLDCGAEPAVSSNSVALATSYGHASTLEELNIRIEGP</sequence>
<dbReference type="Pfam" id="PF12796">
    <property type="entry name" value="Ank_2"/>
    <property type="match status" value="1"/>
</dbReference>
<dbReference type="Gene3D" id="1.25.40.20">
    <property type="entry name" value="Ankyrin repeat-containing domain"/>
    <property type="match status" value="1"/>
</dbReference>
<dbReference type="SMART" id="SM00248">
    <property type="entry name" value="ANK"/>
    <property type="match status" value="3"/>
</dbReference>
<dbReference type="Proteomes" id="UP000193144">
    <property type="component" value="Unassembled WGS sequence"/>
</dbReference>
<keyword evidence="1" id="KW-0677">Repeat</keyword>
<dbReference type="STRING" id="1231657.A0A1Y1ZX96"/>
<feature type="repeat" description="ANK" evidence="3">
    <location>
        <begin position="346"/>
        <end position="378"/>
    </location>
</feature>
<evidence type="ECO:0000256" key="1">
    <source>
        <dbReference type="ARBA" id="ARBA00022737"/>
    </source>
</evidence>
<proteinExistence type="predicted"/>
<dbReference type="InterPro" id="IPR051165">
    <property type="entry name" value="Multifunctional_ANK_Repeat"/>
</dbReference>
<dbReference type="InterPro" id="IPR036770">
    <property type="entry name" value="Ankyrin_rpt-contain_sf"/>
</dbReference>
<dbReference type="PANTHER" id="PTHR24123:SF33">
    <property type="entry name" value="PROTEIN HOS4"/>
    <property type="match status" value="1"/>
</dbReference>
<dbReference type="SUPFAM" id="SSF48403">
    <property type="entry name" value="Ankyrin repeat"/>
    <property type="match status" value="1"/>
</dbReference>
<organism evidence="4 5">
    <name type="scientific">Clohesyomyces aquaticus</name>
    <dbReference type="NCBI Taxonomy" id="1231657"/>
    <lineage>
        <taxon>Eukaryota</taxon>
        <taxon>Fungi</taxon>
        <taxon>Dikarya</taxon>
        <taxon>Ascomycota</taxon>
        <taxon>Pezizomycotina</taxon>
        <taxon>Dothideomycetes</taxon>
        <taxon>Pleosporomycetidae</taxon>
        <taxon>Pleosporales</taxon>
        <taxon>Lindgomycetaceae</taxon>
        <taxon>Clohesyomyces</taxon>
    </lineage>
</organism>
<feature type="repeat" description="ANK" evidence="3">
    <location>
        <begin position="412"/>
        <end position="444"/>
    </location>
</feature>
<dbReference type="AlphaFoldDB" id="A0A1Y1ZX96"/>
<evidence type="ECO:0000256" key="2">
    <source>
        <dbReference type="ARBA" id="ARBA00023043"/>
    </source>
</evidence>
<comment type="caution">
    <text evidence="4">The sequence shown here is derived from an EMBL/GenBank/DDBJ whole genome shotgun (WGS) entry which is preliminary data.</text>
</comment>
<dbReference type="PROSITE" id="PS50297">
    <property type="entry name" value="ANK_REP_REGION"/>
    <property type="match status" value="1"/>
</dbReference>
<keyword evidence="5" id="KW-1185">Reference proteome</keyword>
<dbReference type="PROSITE" id="PS50088">
    <property type="entry name" value="ANK_REPEAT"/>
    <property type="match status" value="2"/>
</dbReference>
<accession>A0A1Y1ZX96</accession>